<dbReference type="EMBL" id="PTRA01000001">
    <property type="protein sequence ID" value="PQA60777.1"/>
    <property type="molecule type" value="Genomic_DNA"/>
</dbReference>
<dbReference type="Pfam" id="PF18911">
    <property type="entry name" value="PKD_4"/>
    <property type="match status" value="1"/>
</dbReference>
<dbReference type="CDD" id="cd00146">
    <property type="entry name" value="PKD"/>
    <property type="match status" value="3"/>
</dbReference>
<sequence length="995" mass="109399">MRFDLSPLFMKLAYLSFLYLVFTYTAWAQKATIRTCDQPLICVTEKDSLYSLCVKVIIPAGHCPVTNYTISWGDGKKDEFTQTLDYSKDNEITRMHTYNLSEFTRSCGSGVDYNLELRTDNTCQPPVDMDIFPITFKSSPRAQFSVPDICQENAVRIGNTSCPSRNEMTYQWDFGDGGTSTDIYPTHIFSSSQDAYEVTLRATNSCGTTTTTHTISTRKTPLAQLRLEGVKVMGSDTLVCLENGGILALDGTVSLGSSRYQWQISGGAYTLVSNTLLTSAVLRVQLKDVTSYQFTLVALNDCETSSPRTIRVRTVAKPELTIQHQPSVCTPIRYRIPNPNPNARYFVNGQPLAIGQERALEFSSQPYIVTAELPYACGTYTPKPDTFYVREVRSLKILSPSRDTSLCLGTALLPLTTSETWGNWQGEPGLVSQQSGKTYFNPKMAGTYPYRYVLGEGECRTEVSVTLTVIAAPESAMFTASVREGCTPLNVTFQPRAAQQTGFTSEWSFGNATTSEAYAASTRLENTTTDRQRFLITHSLKNTCGTKRDTLTILVKPLPKAGIGVDSTVIRCAPARFVFSNLTVGNAGVSVWNFGDGTPKHASSEDTVAHVYASRDQLQTYTITLTAKNECGENQATAQVKVSPSTAKPLFSMSESVVCPGVPVQFTDATVPVATRWLWRFGREGTSTEQNPTFIFQQPETTYTITLVAVTPCGTDSTQKRIQTSIRPQASFSVDSLACIGKPVRLLNTSDLTQTQLTGFLWDLGNGTLDSAHVSPQLSYQNSGPKTIKLTVFGTPRSCASRTLQRTIQVREAPTAAFSVGETFCSAVPVKLTNASVGATAYEWYLDGSPVSTGQHPEVSIPSGVHQLTLKASYLSVCSDSTTEATAVPMDSCWVGLPEAFTPDGVGPSTGERITVFGNKLEKVKLFRILNRWGNTVFENKDFTPNDRELGWNGKDSRGNPMPADLYQYELIYSYGNREDEPNRKVGTFYLLRNK</sequence>
<dbReference type="OrthoDB" id="7794186at2"/>
<protein>
    <recommendedName>
        <fullName evidence="1">PKD domain-containing protein</fullName>
    </recommendedName>
</protein>
<dbReference type="InterPro" id="IPR035986">
    <property type="entry name" value="PKD_dom_sf"/>
</dbReference>
<evidence type="ECO:0000313" key="2">
    <source>
        <dbReference type="EMBL" id="PQA60777.1"/>
    </source>
</evidence>
<gene>
    <name evidence="2" type="ORF">C5O19_14530</name>
</gene>
<feature type="domain" description="PKD" evidence="1">
    <location>
        <begin position="164"/>
        <end position="215"/>
    </location>
</feature>
<comment type="caution">
    <text evidence="2">The sequence shown here is derived from an EMBL/GenBank/DDBJ whole genome shotgun (WGS) entry which is preliminary data.</text>
</comment>
<accession>A0A2S7ISS5</accession>
<dbReference type="InterPro" id="IPR000601">
    <property type="entry name" value="PKD_dom"/>
</dbReference>
<evidence type="ECO:0000259" key="1">
    <source>
        <dbReference type="PROSITE" id="PS50093"/>
    </source>
</evidence>
<feature type="domain" description="PKD" evidence="1">
    <location>
        <begin position="579"/>
        <end position="642"/>
    </location>
</feature>
<dbReference type="PROSITE" id="PS50093">
    <property type="entry name" value="PKD"/>
    <property type="match status" value="3"/>
</dbReference>
<dbReference type="SUPFAM" id="SSF49299">
    <property type="entry name" value="PKD domain"/>
    <property type="match status" value="5"/>
</dbReference>
<dbReference type="SMART" id="SM00089">
    <property type="entry name" value="PKD"/>
    <property type="match status" value="4"/>
</dbReference>
<organism evidence="2 3">
    <name type="scientific">Siphonobacter curvatus</name>
    <dbReference type="NCBI Taxonomy" id="2094562"/>
    <lineage>
        <taxon>Bacteria</taxon>
        <taxon>Pseudomonadati</taxon>
        <taxon>Bacteroidota</taxon>
        <taxon>Cytophagia</taxon>
        <taxon>Cytophagales</taxon>
        <taxon>Cytophagaceae</taxon>
        <taxon>Siphonobacter</taxon>
    </lineage>
</organism>
<dbReference type="Proteomes" id="UP000239590">
    <property type="component" value="Unassembled WGS sequence"/>
</dbReference>
<feature type="domain" description="PKD" evidence="1">
    <location>
        <begin position="760"/>
        <end position="815"/>
    </location>
</feature>
<name>A0A2S7ISS5_9BACT</name>
<proteinExistence type="predicted"/>
<reference evidence="3" key="1">
    <citation type="submission" date="2018-02" db="EMBL/GenBank/DDBJ databases">
        <title>Genome sequencing of Solimonas sp. HR-BB.</title>
        <authorList>
            <person name="Lee Y."/>
            <person name="Jeon C.O."/>
        </authorList>
    </citation>
    <scope>NUCLEOTIDE SEQUENCE [LARGE SCALE GENOMIC DNA]</scope>
    <source>
        <strain evidence="3">HR-U</strain>
    </source>
</reference>
<dbReference type="InterPro" id="IPR013783">
    <property type="entry name" value="Ig-like_fold"/>
</dbReference>
<dbReference type="InterPro" id="IPR022409">
    <property type="entry name" value="PKD/Chitinase_dom"/>
</dbReference>
<keyword evidence="3" id="KW-1185">Reference proteome</keyword>
<dbReference type="Gene3D" id="2.60.40.10">
    <property type="entry name" value="Immunoglobulins"/>
    <property type="match status" value="5"/>
</dbReference>
<dbReference type="Pfam" id="PF00801">
    <property type="entry name" value="PKD"/>
    <property type="match status" value="2"/>
</dbReference>
<dbReference type="AlphaFoldDB" id="A0A2S7ISS5"/>
<evidence type="ECO:0000313" key="3">
    <source>
        <dbReference type="Proteomes" id="UP000239590"/>
    </source>
</evidence>